<dbReference type="EMBL" id="BKCL01000002">
    <property type="protein sequence ID" value="GEQ97278.1"/>
    <property type="molecule type" value="Genomic_DNA"/>
</dbReference>
<dbReference type="Proteomes" id="UP000325187">
    <property type="component" value="Unassembled WGS sequence"/>
</dbReference>
<keyword evidence="1" id="KW-0472">Membrane</keyword>
<comment type="caution">
    <text evidence="3">The sequence shown here is derived from an EMBL/GenBank/DDBJ whole genome shotgun (WGS) entry which is preliminary data.</text>
</comment>
<dbReference type="AlphaFoldDB" id="A0A5A7MUV2"/>
<organism evidence="3 5">
    <name type="scientific">Iodidimonas gelatinilytica</name>
    <dbReference type="NCBI Taxonomy" id="1236966"/>
    <lineage>
        <taxon>Bacteria</taxon>
        <taxon>Pseudomonadati</taxon>
        <taxon>Pseudomonadota</taxon>
        <taxon>Alphaproteobacteria</taxon>
        <taxon>Iodidimonadales</taxon>
        <taxon>Iodidimonadaceae</taxon>
        <taxon>Iodidimonas</taxon>
    </lineage>
</organism>
<proteinExistence type="predicted"/>
<evidence type="ECO:0000313" key="2">
    <source>
        <dbReference type="EMBL" id="GEQ97278.1"/>
    </source>
</evidence>
<reference evidence="4 5" key="1">
    <citation type="submission" date="2019-09" db="EMBL/GenBank/DDBJ databases">
        <title>NBRP : Genome information of microbial organism related human and environment.</title>
        <authorList>
            <person name="Hattori M."/>
            <person name="Oshima K."/>
            <person name="Inaba H."/>
            <person name="Suda W."/>
            <person name="Sakamoto M."/>
            <person name="Iino T."/>
            <person name="Kitahara M."/>
            <person name="Oshida Y."/>
            <person name="Iida T."/>
            <person name="Kudo T."/>
            <person name="Itoh T."/>
            <person name="Ohkuma M."/>
        </authorList>
    </citation>
    <scope>NUCLEOTIDE SEQUENCE [LARGE SCALE GENOMIC DNA]</scope>
    <source>
        <strain evidence="2 4">Hi-2</strain>
        <strain evidence="3 5">Mie-1</strain>
    </source>
</reference>
<feature type="transmembrane region" description="Helical" evidence="1">
    <location>
        <begin position="15"/>
        <end position="34"/>
    </location>
</feature>
<evidence type="ECO:0000313" key="4">
    <source>
        <dbReference type="Proteomes" id="UP000322084"/>
    </source>
</evidence>
<evidence type="ECO:0000313" key="3">
    <source>
        <dbReference type="EMBL" id="GEQ99606.1"/>
    </source>
</evidence>
<dbReference type="Proteomes" id="UP000322084">
    <property type="component" value="Unassembled WGS sequence"/>
</dbReference>
<accession>A0A5A7MUV2</accession>
<dbReference type="RefSeq" id="WP_268238497.1">
    <property type="nucleotide sequence ID" value="NZ_BKCL01000002.1"/>
</dbReference>
<gene>
    <name evidence="2" type="ORF">JCM17844_09150</name>
    <name evidence="3" type="ORF">JCM17845_02300</name>
</gene>
<name>A0A5A7MUV2_9PROT</name>
<keyword evidence="5" id="KW-1185">Reference proteome</keyword>
<evidence type="ECO:0008006" key="6">
    <source>
        <dbReference type="Google" id="ProtNLM"/>
    </source>
</evidence>
<evidence type="ECO:0000256" key="1">
    <source>
        <dbReference type="SAM" id="Phobius"/>
    </source>
</evidence>
<protein>
    <recommendedName>
        <fullName evidence="6">Cytochrome C oxidase assembly protein</fullName>
    </recommendedName>
</protein>
<keyword evidence="1" id="KW-0812">Transmembrane</keyword>
<accession>A0A5A7MQP3</accession>
<sequence length="40" mass="4448">MADPDFEKRRRQRNIGLALALAGFVVVFFAVTIVKLQGLS</sequence>
<evidence type="ECO:0000313" key="5">
    <source>
        <dbReference type="Proteomes" id="UP000325187"/>
    </source>
</evidence>
<dbReference type="EMBL" id="BKCM01000001">
    <property type="protein sequence ID" value="GEQ99606.1"/>
    <property type="molecule type" value="Genomic_DNA"/>
</dbReference>
<keyword evidence="1" id="KW-1133">Transmembrane helix</keyword>